<evidence type="ECO:0000313" key="8">
    <source>
        <dbReference type="EMBL" id="EFJ48573.1"/>
    </source>
</evidence>
<feature type="non-terminal residue" evidence="8">
    <location>
        <position position="140"/>
    </location>
</feature>
<dbReference type="PANTHER" id="PTHR11920:SF335">
    <property type="entry name" value="GUANYLATE CYCLASE"/>
    <property type="match status" value="1"/>
</dbReference>
<dbReference type="GO" id="GO:0004383">
    <property type="term" value="F:guanylate cyclase activity"/>
    <property type="evidence" value="ECO:0007669"/>
    <property type="project" value="TreeGrafter"/>
</dbReference>
<dbReference type="InParanoid" id="D8TVG2"/>
<proteinExistence type="predicted"/>
<reference evidence="8 9" key="1">
    <citation type="journal article" date="2010" name="Science">
        <title>Genomic analysis of organismal complexity in the multicellular green alga Volvox carteri.</title>
        <authorList>
            <person name="Prochnik S.E."/>
            <person name="Umen J."/>
            <person name="Nedelcu A.M."/>
            <person name="Hallmann A."/>
            <person name="Miller S.M."/>
            <person name="Nishii I."/>
            <person name="Ferris P."/>
            <person name="Kuo A."/>
            <person name="Mitros T."/>
            <person name="Fritz-Laylin L.K."/>
            <person name="Hellsten U."/>
            <person name="Chapman J."/>
            <person name="Simakov O."/>
            <person name="Rensing S.A."/>
            <person name="Terry A."/>
            <person name="Pangilinan J."/>
            <person name="Kapitonov V."/>
            <person name="Jurka J."/>
            <person name="Salamov A."/>
            <person name="Shapiro H."/>
            <person name="Schmutz J."/>
            <person name="Grimwood J."/>
            <person name="Lindquist E."/>
            <person name="Lucas S."/>
            <person name="Grigoriev I.V."/>
            <person name="Schmitt R."/>
            <person name="Kirk D."/>
            <person name="Rokhsar D.S."/>
        </authorList>
    </citation>
    <scope>NUCLEOTIDE SEQUENCE [LARGE SCALE GENOMIC DNA]</scope>
    <source>
        <strain evidence="9">f. Nagariensis / Eve</strain>
    </source>
</reference>
<dbReference type="PANTHER" id="PTHR11920">
    <property type="entry name" value="GUANYLYL CYCLASE"/>
    <property type="match status" value="1"/>
</dbReference>
<organism evidence="9">
    <name type="scientific">Volvox carteri f. nagariensis</name>
    <dbReference type="NCBI Taxonomy" id="3068"/>
    <lineage>
        <taxon>Eukaryota</taxon>
        <taxon>Viridiplantae</taxon>
        <taxon>Chlorophyta</taxon>
        <taxon>core chlorophytes</taxon>
        <taxon>Chlorophyceae</taxon>
        <taxon>CS clade</taxon>
        <taxon>Chlamydomonadales</taxon>
        <taxon>Volvocaceae</taxon>
        <taxon>Volvox</taxon>
    </lineage>
</organism>
<dbReference type="GeneID" id="9619917"/>
<dbReference type="KEGG" id="vcn:VOLCADRAFT_33637"/>
<dbReference type="OrthoDB" id="548029at2759"/>
<keyword evidence="4" id="KW-1133">Transmembrane helix</keyword>
<keyword evidence="5" id="KW-0472">Membrane</keyword>
<dbReference type="GO" id="GO:0035556">
    <property type="term" value="P:intracellular signal transduction"/>
    <property type="evidence" value="ECO:0007669"/>
    <property type="project" value="InterPro"/>
</dbReference>
<protein>
    <submittedName>
        <fullName evidence="8">Guanylyl and adenylyl cyclase family member</fullName>
    </submittedName>
</protein>
<gene>
    <name evidence="8" type="primary">cyc47</name>
    <name evidence="8" type="ORF">VOLCADRAFT_33637</name>
</gene>
<name>D8TVG2_VOLCA</name>
<keyword evidence="2" id="KW-0812">Transmembrane</keyword>
<dbReference type="Gene3D" id="3.30.70.1230">
    <property type="entry name" value="Nucleotide cyclase"/>
    <property type="match status" value="1"/>
</dbReference>
<dbReference type="RefSeq" id="XP_002950372.1">
    <property type="nucleotide sequence ID" value="XM_002950326.1"/>
</dbReference>
<dbReference type="eggNOG" id="KOG4171">
    <property type="taxonomic scope" value="Eukaryota"/>
</dbReference>
<dbReference type="CDD" id="cd07302">
    <property type="entry name" value="CHD"/>
    <property type="match status" value="1"/>
</dbReference>
<evidence type="ECO:0000256" key="3">
    <source>
        <dbReference type="ARBA" id="ARBA00022741"/>
    </source>
</evidence>
<keyword evidence="6" id="KW-0456">Lyase</keyword>
<evidence type="ECO:0000313" key="9">
    <source>
        <dbReference type="Proteomes" id="UP000001058"/>
    </source>
</evidence>
<dbReference type="GO" id="GO:0005886">
    <property type="term" value="C:plasma membrane"/>
    <property type="evidence" value="ECO:0007669"/>
    <property type="project" value="TreeGrafter"/>
</dbReference>
<dbReference type="SMART" id="SM00044">
    <property type="entry name" value="CYCc"/>
    <property type="match status" value="1"/>
</dbReference>
<feature type="domain" description="Guanylate cyclase" evidence="7">
    <location>
        <begin position="1"/>
        <end position="122"/>
    </location>
</feature>
<evidence type="ECO:0000256" key="2">
    <source>
        <dbReference type="ARBA" id="ARBA00022692"/>
    </source>
</evidence>
<evidence type="ECO:0000256" key="5">
    <source>
        <dbReference type="ARBA" id="ARBA00023136"/>
    </source>
</evidence>
<dbReference type="EMBL" id="GL378339">
    <property type="protein sequence ID" value="EFJ48573.1"/>
    <property type="molecule type" value="Genomic_DNA"/>
</dbReference>
<evidence type="ECO:0000256" key="4">
    <source>
        <dbReference type="ARBA" id="ARBA00022989"/>
    </source>
</evidence>
<dbReference type="PROSITE" id="PS50125">
    <property type="entry name" value="GUANYLATE_CYCLASE_2"/>
    <property type="match status" value="1"/>
</dbReference>
<keyword evidence="3" id="KW-0547">Nucleotide-binding</keyword>
<feature type="non-terminal residue" evidence="8">
    <location>
        <position position="1"/>
    </location>
</feature>
<dbReference type="InterPro" id="IPR050401">
    <property type="entry name" value="Cyclic_nucleotide_synthase"/>
</dbReference>
<dbReference type="GO" id="GO:0001653">
    <property type="term" value="F:peptide receptor activity"/>
    <property type="evidence" value="ECO:0007669"/>
    <property type="project" value="TreeGrafter"/>
</dbReference>
<evidence type="ECO:0000256" key="1">
    <source>
        <dbReference type="ARBA" id="ARBA00004370"/>
    </source>
</evidence>
<dbReference type="InterPro" id="IPR029787">
    <property type="entry name" value="Nucleotide_cyclase"/>
</dbReference>
<evidence type="ECO:0000256" key="6">
    <source>
        <dbReference type="ARBA" id="ARBA00023239"/>
    </source>
</evidence>
<dbReference type="GO" id="GO:0004016">
    <property type="term" value="F:adenylate cyclase activity"/>
    <property type="evidence" value="ECO:0007669"/>
    <property type="project" value="TreeGrafter"/>
</dbReference>
<accession>D8TVG2</accession>
<dbReference type="GO" id="GO:0000166">
    <property type="term" value="F:nucleotide binding"/>
    <property type="evidence" value="ECO:0007669"/>
    <property type="project" value="UniProtKB-KW"/>
</dbReference>
<dbReference type="GO" id="GO:0007168">
    <property type="term" value="P:receptor guanylyl cyclase signaling pathway"/>
    <property type="evidence" value="ECO:0007669"/>
    <property type="project" value="TreeGrafter"/>
</dbReference>
<dbReference type="InterPro" id="IPR001054">
    <property type="entry name" value="A/G_cyclase"/>
</dbReference>
<keyword evidence="9" id="KW-1185">Reference proteome</keyword>
<comment type="subcellular location">
    <subcellularLocation>
        <location evidence="1">Membrane</location>
    </subcellularLocation>
</comment>
<dbReference type="Pfam" id="PF00211">
    <property type="entry name" value="Guanylate_cyc"/>
    <property type="match status" value="1"/>
</dbReference>
<sequence length="140" mass="14944">GFTPMCKEVEPRAVMVMLNELFTRFDALLDVFGVRKVETIGDAYFVAVGAPRRVASSHALSVIGFAKAMLSAARHVSMPTDGQPVQIRIGIHTGPALSGLLGRRMPRFCLFGGAVATAARMESTGVPGAVHISEATYRLL</sequence>
<dbReference type="Proteomes" id="UP000001058">
    <property type="component" value="Unassembled WGS sequence"/>
</dbReference>
<evidence type="ECO:0000259" key="7">
    <source>
        <dbReference type="PROSITE" id="PS50125"/>
    </source>
</evidence>
<dbReference type="SUPFAM" id="SSF55073">
    <property type="entry name" value="Nucleotide cyclase"/>
    <property type="match status" value="1"/>
</dbReference>
<dbReference type="AlphaFoldDB" id="D8TVG2"/>